<dbReference type="PANTHER" id="PTHR11405:SF53">
    <property type="entry name" value="CARBAMOYL-PHOSPHATE SYNTHASE [AMMONIA], MITOCHONDRIAL"/>
    <property type="match status" value="1"/>
</dbReference>
<keyword evidence="6" id="KW-0665">Pyrimidine biosynthesis</keyword>
<sequence length="868" mass="89627">MPRRKDLRSVLVIGSGPVGTDHAGARACRALRAAGLRVIVVAPDSAAVMTSPETADATYLEPVTVDRVERVIARERPDALLPTMGGPAALDVTMTLHMAGTLTAYGVEPIGADAETIGACAGRGRPAALGGPAYEVEVLRDGTGRASVVCSIEHFAEHGISVVPAFTRTEGDLLSLHDLGLTAAGESGVRGSCTVRFAVIPGDGGDLRLVQVVPRLTRSSALASAATGLPVAEIAARLAIGCTLEEVVGGSPGTALEHVTVGLSRSAEMVALGRTLPEALRKAGCSEVAFAEEPFAEEPDVMPGRRGDPIAAGLAAAAALDPRLLAEAKRHGFSDAGIAALRGLDEGVVREVRQAIGIRPAHRSTRDGGALYSGYGEALPSPAPRERATVIIVGPGADGTGSGRSCASASSALRDAGYETAVVTSHLETLADPGCADRLYAEPVTLEHVLEVVHAERRSGPVAGVIVQFGGESALRLARALADNGVPVVGTAPEAIDRAGDHDRLGDLPTRRDPTAPADDRRPHFATEVAVDTLYDGEESYIGGVLENVEATGGRPDESACALPPVTLGRGDVERLRASAEAVARAVGIRGLLGVRFAVAGEALHVLGVFPGASPTVPFVSTATATPLAAAAARIALGGDHRRPSRGRRAAGTGRRRSPARGRPHRRAQDRVGRRGHGGRRGVRRRLRRVAGGRAPPAADQGAGLPVRRRRGSASDDPSRAPAGRVRLRTARRPRPHGESAAQRRRGRDGGRVGRGAVRAAPDRAPPPRRTGRPRRPVAGRRCGRPASAGDPEGGGGTLRPRPDRPSGLRRGGPRGGRAALGRVPARAGVPSGMAPRVGAPERGGTYPRSTRGVTPRPIVRHHPSAAT</sequence>
<name>A0A3D9SKL8_9ACTN</name>
<keyword evidence="5" id="KW-0067">ATP-binding</keyword>
<feature type="region of interest" description="Disordered" evidence="8">
    <location>
        <begin position="636"/>
        <end position="868"/>
    </location>
</feature>
<dbReference type="SMART" id="SM01096">
    <property type="entry name" value="CPSase_L_D3"/>
    <property type="match status" value="1"/>
</dbReference>
<dbReference type="GO" id="GO:0005524">
    <property type="term" value="F:ATP binding"/>
    <property type="evidence" value="ECO:0007669"/>
    <property type="project" value="UniProtKB-KW"/>
</dbReference>
<keyword evidence="4" id="KW-0547">Nucleotide-binding</keyword>
<dbReference type="PANTHER" id="PTHR11405">
    <property type="entry name" value="CARBAMOYLTRANSFERASE FAMILY MEMBER"/>
    <property type="match status" value="1"/>
</dbReference>
<evidence type="ECO:0000256" key="5">
    <source>
        <dbReference type="ARBA" id="ARBA00022840"/>
    </source>
</evidence>
<evidence type="ECO:0000313" key="11">
    <source>
        <dbReference type="Proteomes" id="UP000256661"/>
    </source>
</evidence>
<accession>A0A3D9SKL8</accession>
<evidence type="ECO:0000256" key="8">
    <source>
        <dbReference type="SAM" id="MobiDB-lite"/>
    </source>
</evidence>
<dbReference type="GO" id="GO:0004088">
    <property type="term" value="F:carbamoyl-phosphate synthase (glutamine-hydrolyzing) activity"/>
    <property type="evidence" value="ECO:0007669"/>
    <property type="project" value="TreeGrafter"/>
</dbReference>
<dbReference type="Proteomes" id="UP000256661">
    <property type="component" value="Unassembled WGS sequence"/>
</dbReference>
<evidence type="ECO:0000256" key="2">
    <source>
        <dbReference type="ARBA" id="ARBA00022598"/>
    </source>
</evidence>
<dbReference type="SUPFAM" id="SSF48108">
    <property type="entry name" value="Carbamoyl phosphate synthetase, large subunit connection domain"/>
    <property type="match status" value="1"/>
</dbReference>
<dbReference type="InterPro" id="IPR005480">
    <property type="entry name" value="CPSase_lsu_oligo"/>
</dbReference>
<evidence type="ECO:0000256" key="4">
    <source>
        <dbReference type="ARBA" id="ARBA00022741"/>
    </source>
</evidence>
<dbReference type="Pfam" id="PF25596">
    <property type="entry name" value="CPSase_L_D1"/>
    <property type="match status" value="2"/>
</dbReference>
<dbReference type="InterPro" id="IPR036897">
    <property type="entry name" value="CarbamoylP_synth_lsu_oligo_sf"/>
</dbReference>
<feature type="compositionally biased region" description="Low complexity" evidence="8">
    <location>
        <begin position="817"/>
        <end position="829"/>
    </location>
</feature>
<dbReference type="GO" id="GO:0005737">
    <property type="term" value="C:cytoplasm"/>
    <property type="evidence" value="ECO:0007669"/>
    <property type="project" value="TreeGrafter"/>
</dbReference>
<dbReference type="InterPro" id="IPR058047">
    <property type="entry name" value="CPSase_preATP-grasp"/>
</dbReference>
<dbReference type="GO" id="GO:0046872">
    <property type="term" value="F:metal ion binding"/>
    <property type="evidence" value="ECO:0007669"/>
    <property type="project" value="UniProtKB-KW"/>
</dbReference>
<feature type="compositionally biased region" description="Basic residues" evidence="8">
    <location>
        <begin position="726"/>
        <end position="735"/>
    </location>
</feature>
<dbReference type="Gene3D" id="3.30.470.20">
    <property type="entry name" value="ATP-grasp fold, B domain"/>
    <property type="match status" value="2"/>
</dbReference>
<feature type="compositionally biased region" description="Basic residues" evidence="8">
    <location>
        <begin position="643"/>
        <end position="666"/>
    </location>
</feature>
<dbReference type="Pfam" id="PF02786">
    <property type="entry name" value="CPSase_L_D2"/>
    <property type="match status" value="2"/>
</dbReference>
<comment type="caution">
    <text evidence="10">The sequence shown here is derived from an EMBL/GenBank/DDBJ whole genome shotgun (WGS) entry which is preliminary data.</text>
</comment>
<dbReference type="AlphaFoldDB" id="A0A3D9SKL8"/>
<organism evidence="10 11">
    <name type="scientific">Thermomonospora umbrina</name>
    <dbReference type="NCBI Taxonomy" id="111806"/>
    <lineage>
        <taxon>Bacteria</taxon>
        <taxon>Bacillati</taxon>
        <taxon>Actinomycetota</taxon>
        <taxon>Actinomycetes</taxon>
        <taxon>Streptosporangiales</taxon>
        <taxon>Thermomonosporaceae</taxon>
        <taxon>Thermomonospora</taxon>
    </lineage>
</organism>
<dbReference type="InterPro" id="IPR016185">
    <property type="entry name" value="PreATP-grasp_dom_sf"/>
</dbReference>
<dbReference type="SUPFAM" id="SSF52440">
    <property type="entry name" value="PreATP-grasp domain"/>
    <property type="match status" value="2"/>
</dbReference>
<keyword evidence="1" id="KW-0028">Amino-acid biosynthesis</keyword>
<dbReference type="EMBL" id="QTTT01000001">
    <property type="protein sequence ID" value="REE96247.1"/>
    <property type="molecule type" value="Genomic_DNA"/>
</dbReference>
<evidence type="ECO:0000256" key="1">
    <source>
        <dbReference type="ARBA" id="ARBA00022571"/>
    </source>
</evidence>
<dbReference type="Gene3D" id="1.10.1030.10">
    <property type="entry name" value="Carbamoyl-phosphate synthetase, large subunit oligomerisation domain"/>
    <property type="match status" value="1"/>
</dbReference>
<protein>
    <submittedName>
        <fullName evidence="10">Carbamoylphosphate synthase large subunit</fullName>
    </submittedName>
</protein>
<evidence type="ECO:0000256" key="6">
    <source>
        <dbReference type="ARBA" id="ARBA00022975"/>
    </source>
</evidence>
<evidence type="ECO:0000313" key="10">
    <source>
        <dbReference type="EMBL" id="REE96247.1"/>
    </source>
</evidence>
<keyword evidence="11" id="KW-1185">Reference proteome</keyword>
<feature type="domain" description="Carbamoyl-phosphate synthetase large subunit oligomerisation" evidence="9">
    <location>
        <begin position="310"/>
        <end position="366"/>
    </location>
</feature>
<gene>
    <name evidence="10" type="ORF">DFJ69_1677</name>
</gene>
<comment type="catalytic activity">
    <reaction evidence="7">
        <text>hydrogencarbonate + NH4(+) + 2 ATP = carbamoyl phosphate + 2 ADP + phosphate + 2 H(+)</text>
        <dbReference type="Rhea" id="RHEA:18029"/>
        <dbReference type="ChEBI" id="CHEBI:15378"/>
        <dbReference type="ChEBI" id="CHEBI:17544"/>
        <dbReference type="ChEBI" id="CHEBI:28938"/>
        <dbReference type="ChEBI" id="CHEBI:30616"/>
        <dbReference type="ChEBI" id="CHEBI:43474"/>
        <dbReference type="ChEBI" id="CHEBI:58228"/>
        <dbReference type="ChEBI" id="CHEBI:456216"/>
        <dbReference type="EC" id="6.3.4.16"/>
    </reaction>
</comment>
<dbReference type="InterPro" id="IPR005479">
    <property type="entry name" value="CPAse_ATP-bd"/>
</dbReference>
<keyword evidence="2" id="KW-0436">Ligase</keyword>
<feature type="region of interest" description="Disordered" evidence="8">
    <location>
        <begin position="498"/>
        <end position="521"/>
    </location>
</feature>
<keyword evidence="1" id="KW-0055">Arginine biosynthesis</keyword>
<keyword evidence="3" id="KW-0479">Metal-binding</keyword>
<dbReference type="OrthoDB" id="9804197at2"/>
<reference evidence="10 11" key="1">
    <citation type="submission" date="2018-08" db="EMBL/GenBank/DDBJ databases">
        <title>Sequencing the genomes of 1000 actinobacteria strains.</title>
        <authorList>
            <person name="Klenk H.-P."/>
        </authorList>
    </citation>
    <scope>NUCLEOTIDE SEQUENCE [LARGE SCALE GENOMIC DNA]</scope>
    <source>
        <strain evidence="10 11">DSM 43927</strain>
    </source>
</reference>
<feature type="compositionally biased region" description="Basic residues" evidence="8">
    <location>
        <begin position="859"/>
        <end position="868"/>
    </location>
</feature>
<dbReference type="FunFam" id="3.40.50.20:FF:000001">
    <property type="entry name" value="Carbamoyl-phosphate synthase large chain"/>
    <property type="match status" value="1"/>
</dbReference>
<proteinExistence type="predicted"/>
<evidence type="ECO:0000259" key="9">
    <source>
        <dbReference type="SMART" id="SM01096"/>
    </source>
</evidence>
<feature type="compositionally biased region" description="Basic residues" evidence="8">
    <location>
        <begin position="674"/>
        <end position="691"/>
    </location>
</feature>
<dbReference type="Gene3D" id="3.40.50.20">
    <property type="match status" value="2"/>
</dbReference>
<dbReference type="GO" id="GO:0006221">
    <property type="term" value="P:pyrimidine nucleotide biosynthetic process"/>
    <property type="evidence" value="ECO:0007669"/>
    <property type="project" value="UniProtKB-KW"/>
</dbReference>
<dbReference type="GO" id="GO:0006541">
    <property type="term" value="P:glutamine metabolic process"/>
    <property type="evidence" value="ECO:0007669"/>
    <property type="project" value="TreeGrafter"/>
</dbReference>
<dbReference type="GO" id="GO:0004087">
    <property type="term" value="F:carbamoyl-phosphate synthase (ammonia) activity"/>
    <property type="evidence" value="ECO:0007669"/>
    <property type="project" value="UniProtKB-EC"/>
</dbReference>
<evidence type="ECO:0000256" key="3">
    <source>
        <dbReference type="ARBA" id="ARBA00022723"/>
    </source>
</evidence>
<feature type="compositionally biased region" description="Basic residues" evidence="8">
    <location>
        <begin position="770"/>
        <end position="784"/>
    </location>
</feature>
<evidence type="ECO:0000256" key="7">
    <source>
        <dbReference type="ARBA" id="ARBA00047359"/>
    </source>
</evidence>
<dbReference type="SUPFAM" id="SSF56059">
    <property type="entry name" value="Glutathione synthetase ATP-binding domain-like"/>
    <property type="match status" value="2"/>
</dbReference>